<evidence type="ECO:0000256" key="3">
    <source>
        <dbReference type="ARBA" id="ARBA00012755"/>
    </source>
</evidence>
<comment type="catalytic activity">
    <reaction evidence="1 7">
        <text>Hydrolysis of terminal, non-reducing alpha-D-galactose residues in alpha-D-galactosides, including galactose oligosaccharides, galactomannans and galactolipids.</text>
        <dbReference type="EC" id="3.2.1.22"/>
    </reaction>
</comment>
<dbReference type="PRINTS" id="PR00740">
    <property type="entry name" value="GLHYDRLASE27"/>
</dbReference>
<evidence type="ECO:0000256" key="5">
    <source>
        <dbReference type="ARBA" id="ARBA00022801"/>
    </source>
</evidence>
<accession>A0A9P7J4G5</accession>
<dbReference type="GO" id="GO:0005975">
    <property type="term" value="P:carbohydrate metabolic process"/>
    <property type="evidence" value="ECO:0007669"/>
    <property type="project" value="InterPro"/>
</dbReference>
<evidence type="ECO:0000313" key="10">
    <source>
        <dbReference type="EMBL" id="KAG1802228.1"/>
    </source>
</evidence>
<gene>
    <name evidence="10" type="ORF">HD556DRAFT_1335894</name>
</gene>
<dbReference type="PANTHER" id="PTHR11452">
    <property type="entry name" value="ALPHA-GALACTOSIDASE/ALPHA-N-ACETYLGALACTOSAMINIDASE"/>
    <property type="match status" value="1"/>
</dbReference>
<dbReference type="RefSeq" id="XP_041165420.1">
    <property type="nucleotide sequence ID" value="XM_041301892.1"/>
</dbReference>
<name>A0A9P7J4G5_9AGAM</name>
<dbReference type="SUPFAM" id="SSF51445">
    <property type="entry name" value="(Trans)glycosidases"/>
    <property type="match status" value="1"/>
</dbReference>
<dbReference type="InterPro" id="IPR002241">
    <property type="entry name" value="Glyco_hydro_27"/>
</dbReference>
<evidence type="ECO:0000256" key="1">
    <source>
        <dbReference type="ARBA" id="ARBA00001255"/>
    </source>
</evidence>
<keyword evidence="11" id="KW-1185">Reference proteome</keyword>
<keyword evidence="5 7" id="KW-0378">Hydrolase</keyword>
<keyword evidence="8" id="KW-1133">Transmembrane helix</keyword>
<evidence type="ECO:0000259" key="9">
    <source>
        <dbReference type="Pfam" id="PF17801"/>
    </source>
</evidence>
<dbReference type="Pfam" id="PF16499">
    <property type="entry name" value="Melibiase_2"/>
    <property type="match status" value="1"/>
</dbReference>
<keyword evidence="4" id="KW-0732">Signal</keyword>
<organism evidence="10 11">
    <name type="scientific">Suillus plorans</name>
    <dbReference type="NCBI Taxonomy" id="116603"/>
    <lineage>
        <taxon>Eukaryota</taxon>
        <taxon>Fungi</taxon>
        <taxon>Dikarya</taxon>
        <taxon>Basidiomycota</taxon>
        <taxon>Agaricomycotina</taxon>
        <taxon>Agaricomycetes</taxon>
        <taxon>Agaricomycetidae</taxon>
        <taxon>Boletales</taxon>
        <taxon>Suillineae</taxon>
        <taxon>Suillaceae</taxon>
        <taxon>Suillus</taxon>
    </lineage>
</organism>
<dbReference type="InterPro" id="IPR013785">
    <property type="entry name" value="Aldolase_TIM"/>
</dbReference>
<protein>
    <recommendedName>
        <fullName evidence="3 7">Alpha-galactosidase</fullName>
        <ecNumber evidence="3 7">3.2.1.22</ecNumber>
    </recommendedName>
    <alternativeName>
        <fullName evidence="7">Melibiase</fullName>
    </alternativeName>
</protein>
<keyword evidence="8" id="KW-0472">Membrane</keyword>
<dbReference type="SUPFAM" id="SSF51011">
    <property type="entry name" value="Glycosyl hydrolase domain"/>
    <property type="match status" value="1"/>
</dbReference>
<keyword evidence="8" id="KW-0812">Transmembrane</keyword>
<dbReference type="GeneID" id="64595656"/>
<evidence type="ECO:0000256" key="7">
    <source>
        <dbReference type="RuleBase" id="RU361168"/>
    </source>
</evidence>
<sequence>MHDICVSLRDRFIYPMCTYIASVVRVSLLLPWFKQTEFYPKFPHNIIAHYADNPNCHPSAMKLEVAHIQKNPLVTHGAGGPVYTARSKLNRSFVVLLPLALAAILGYTTYLAHRHDAPHRVSATLDNRVAKLPVMGYNTWNAYHCDIDEDLILQNAQLMKSLNLADAGYTYVNIDDCYSEKSRNDDGDIVEDATKFPSGMKALTDKIHDLGLKAGIYSDSGWFTCQLYPGSFQNEARDAKRFHDWGFDYLKYDNCAVPFDNITRENIMGRYERMANAIGDFSLSSGTPPLILSMCQWGREQGWTWARRYGQSWRTTDDIEPYWQSIVKILNQNSFYTWATDFYGHNDMDILEIGNGPLTYEEAKSHFTAWALLKSPLLIGTHLASATKETLEILTNPEIIAIHQDSVVGTSISPFRWGINSDWVSNDTHPAQYWSGESQNGTVFMLLNTLDEPADMFFRLTESPWIRAGRQYTVRDLWTHTDNGTVVRNFTAHAVPPHGVVALLLQDAGDEPDGLWPPCAVLEWCMNSNGTRIDE</sequence>
<dbReference type="Gene3D" id="2.60.40.1180">
    <property type="entry name" value="Golgi alpha-mannosidase II"/>
    <property type="match status" value="1"/>
</dbReference>
<reference evidence="10" key="1">
    <citation type="journal article" date="2020" name="New Phytol.">
        <title>Comparative genomics reveals dynamic genome evolution in host specialist ectomycorrhizal fungi.</title>
        <authorList>
            <person name="Lofgren L.A."/>
            <person name="Nguyen N.H."/>
            <person name="Vilgalys R."/>
            <person name="Ruytinx J."/>
            <person name="Liao H.L."/>
            <person name="Branco S."/>
            <person name="Kuo A."/>
            <person name="LaButti K."/>
            <person name="Lipzen A."/>
            <person name="Andreopoulos W."/>
            <person name="Pangilinan J."/>
            <person name="Riley R."/>
            <person name="Hundley H."/>
            <person name="Na H."/>
            <person name="Barry K."/>
            <person name="Grigoriev I.V."/>
            <person name="Stajich J.E."/>
            <person name="Kennedy P.G."/>
        </authorList>
    </citation>
    <scope>NUCLEOTIDE SEQUENCE</scope>
    <source>
        <strain evidence="10">S12</strain>
    </source>
</reference>
<dbReference type="OrthoDB" id="5795902at2759"/>
<evidence type="ECO:0000256" key="2">
    <source>
        <dbReference type="ARBA" id="ARBA00009743"/>
    </source>
</evidence>
<evidence type="ECO:0000256" key="8">
    <source>
        <dbReference type="SAM" id="Phobius"/>
    </source>
</evidence>
<evidence type="ECO:0000256" key="6">
    <source>
        <dbReference type="ARBA" id="ARBA00023295"/>
    </source>
</evidence>
<evidence type="ECO:0000313" key="11">
    <source>
        <dbReference type="Proteomes" id="UP000719766"/>
    </source>
</evidence>
<keyword evidence="6 7" id="KW-0326">Glycosidase</keyword>
<dbReference type="Proteomes" id="UP000719766">
    <property type="component" value="Unassembled WGS sequence"/>
</dbReference>
<dbReference type="GO" id="GO:0004557">
    <property type="term" value="F:alpha-galactosidase activity"/>
    <property type="evidence" value="ECO:0007669"/>
    <property type="project" value="UniProtKB-EC"/>
</dbReference>
<dbReference type="InterPro" id="IPR017853">
    <property type="entry name" value="GH"/>
</dbReference>
<dbReference type="Pfam" id="PF17801">
    <property type="entry name" value="Melibiase_C"/>
    <property type="match status" value="1"/>
</dbReference>
<evidence type="ECO:0000256" key="4">
    <source>
        <dbReference type="ARBA" id="ARBA00022729"/>
    </source>
</evidence>
<comment type="similarity">
    <text evidence="2 7">Belongs to the glycosyl hydrolase 27 family.</text>
</comment>
<dbReference type="PANTHER" id="PTHR11452:SF61">
    <property type="entry name" value="ALPHA-GALACTOSIDASE B-RELATED"/>
    <property type="match status" value="1"/>
</dbReference>
<dbReference type="AlphaFoldDB" id="A0A9P7J4G5"/>
<comment type="caution">
    <text evidence="10">The sequence shown here is derived from an EMBL/GenBank/DDBJ whole genome shotgun (WGS) entry which is preliminary data.</text>
</comment>
<dbReference type="CDD" id="cd14792">
    <property type="entry name" value="GH27"/>
    <property type="match status" value="1"/>
</dbReference>
<dbReference type="EC" id="3.2.1.22" evidence="3 7"/>
<keyword evidence="7" id="KW-1015">Disulfide bond</keyword>
<dbReference type="EMBL" id="JABBWE010000006">
    <property type="protein sequence ID" value="KAG1802228.1"/>
    <property type="molecule type" value="Genomic_DNA"/>
</dbReference>
<proteinExistence type="inferred from homology"/>
<feature type="transmembrane region" description="Helical" evidence="8">
    <location>
        <begin position="93"/>
        <end position="112"/>
    </location>
</feature>
<dbReference type="Gene3D" id="3.20.20.70">
    <property type="entry name" value="Aldolase class I"/>
    <property type="match status" value="1"/>
</dbReference>
<dbReference type="InterPro" id="IPR013780">
    <property type="entry name" value="Glyco_hydro_b"/>
</dbReference>
<feature type="domain" description="Alpha galactosidase C-terminal" evidence="9">
    <location>
        <begin position="429"/>
        <end position="505"/>
    </location>
</feature>
<dbReference type="InterPro" id="IPR041233">
    <property type="entry name" value="Melibiase_C"/>
</dbReference>